<proteinExistence type="predicted"/>
<dbReference type="GO" id="GO:0005737">
    <property type="term" value="C:cytoplasm"/>
    <property type="evidence" value="ECO:0007669"/>
    <property type="project" value="TreeGrafter"/>
</dbReference>
<evidence type="ECO:0000256" key="2">
    <source>
        <dbReference type="SAM" id="MobiDB-lite"/>
    </source>
</evidence>
<dbReference type="PANTHER" id="PTHR13847:SF287">
    <property type="entry name" value="FAD-DEPENDENT OXIDOREDUCTASE DOMAIN-CONTAINING PROTEIN 1"/>
    <property type="match status" value="1"/>
</dbReference>
<keyword evidence="1" id="KW-0560">Oxidoreductase</keyword>
<accession>A0A830GF72</accession>
<dbReference type="RefSeq" id="WP_188993648.1">
    <property type="nucleotide sequence ID" value="NZ_BMOU01000001.1"/>
</dbReference>
<name>A0A830GF72_9EURY</name>
<dbReference type="InterPro" id="IPR006076">
    <property type="entry name" value="FAD-dep_OxRdtase"/>
</dbReference>
<feature type="domain" description="FAD dependent oxidoreductase" evidence="3">
    <location>
        <begin position="2"/>
        <end position="328"/>
    </location>
</feature>
<evidence type="ECO:0000259" key="3">
    <source>
        <dbReference type="Pfam" id="PF01266"/>
    </source>
</evidence>
<dbReference type="Proteomes" id="UP000605784">
    <property type="component" value="Unassembled WGS sequence"/>
</dbReference>
<dbReference type="PANTHER" id="PTHR13847">
    <property type="entry name" value="SARCOSINE DEHYDROGENASE-RELATED"/>
    <property type="match status" value="1"/>
</dbReference>
<reference evidence="4" key="1">
    <citation type="journal article" date="2014" name="Int. J. Syst. Evol. Microbiol.">
        <title>Complete genome sequence of Corynebacterium casei LMG S-19264T (=DSM 44701T), isolated from a smear-ripened cheese.</title>
        <authorList>
            <consortium name="US DOE Joint Genome Institute (JGI-PGF)"/>
            <person name="Walter F."/>
            <person name="Albersmeier A."/>
            <person name="Kalinowski J."/>
            <person name="Ruckert C."/>
        </authorList>
    </citation>
    <scope>NUCLEOTIDE SEQUENCE</scope>
    <source>
        <strain evidence="4">JCM 17820</strain>
    </source>
</reference>
<dbReference type="SUPFAM" id="SSF51905">
    <property type="entry name" value="FAD/NAD(P)-binding domain"/>
    <property type="match status" value="1"/>
</dbReference>
<protein>
    <submittedName>
        <fullName evidence="4">Sarcosine oxidase</fullName>
    </submittedName>
</protein>
<dbReference type="Gene3D" id="3.50.50.60">
    <property type="entry name" value="FAD/NAD(P)-binding domain"/>
    <property type="match status" value="1"/>
</dbReference>
<dbReference type="Pfam" id="PF01266">
    <property type="entry name" value="DAO"/>
    <property type="match status" value="1"/>
</dbReference>
<dbReference type="AlphaFoldDB" id="A0A830GF72"/>
<evidence type="ECO:0000313" key="5">
    <source>
        <dbReference type="Proteomes" id="UP000605784"/>
    </source>
</evidence>
<dbReference type="GO" id="GO:0016491">
    <property type="term" value="F:oxidoreductase activity"/>
    <property type="evidence" value="ECO:0007669"/>
    <property type="project" value="UniProtKB-KW"/>
</dbReference>
<sequence length="365" mass="38163">MRVAVVGGGCVGLTVAGDLADRGAAVALYERDELGSGATGRAAGICYDAFAGSVDAAVAARALDRYREWDLLTPCPYVWAAREDGDATAIRQQVREMQAHGRDVTELSPEALAERYPHLDTSTVTAAGVANAAGTLDPDAVVTELAARARSAGVTILTETPATLADPKTVETSDGRERFDAVVVAGGSAAKPLVADVGVSLALKTYRAQALVTTPVDAGLPSFYDATEEFYWRPKGERIIVGNGAHAADPDDWTADADPEFVESALAKFDEATTLSPAVARSWAGLCTATPDRDPLVGHVADGLYVAAGWQGHGLMRAPALGEFLAERVLDADPTLSVPLGPRVDPTRFDGDESFDPLGDPTADW</sequence>
<gene>
    <name evidence="4" type="ORF">GCM10009030_01570</name>
</gene>
<evidence type="ECO:0000256" key="1">
    <source>
        <dbReference type="ARBA" id="ARBA00023002"/>
    </source>
</evidence>
<dbReference type="EMBL" id="BMOU01000001">
    <property type="protein sequence ID" value="GGN85284.1"/>
    <property type="molecule type" value="Genomic_DNA"/>
</dbReference>
<feature type="region of interest" description="Disordered" evidence="2">
    <location>
        <begin position="341"/>
        <end position="365"/>
    </location>
</feature>
<comment type="caution">
    <text evidence="4">The sequence shown here is derived from an EMBL/GenBank/DDBJ whole genome shotgun (WGS) entry which is preliminary data.</text>
</comment>
<reference evidence="4" key="2">
    <citation type="submission" date="2020-09" db="EMBL/GenBank/DDBJ databases">
        <authorList>
            <person name="Sun Q."/>
            <person name="Ohkuma M."/>
        </authorList>
    </citation>
    <scope>NUCLEOTIDE SEQUENCE</scope>
    <source>
        <strain evidence="4">JCM 17820</strain>
    </source>
</reference>
<evidence type="ECO:0000313" key="4">
    <source>
        <dbReference type="EMBL" id="GGN85284.1"/>
    </source>
</evidence>
<dbReference type="InterPro" id="IPR036188">
    <property type="entry name" value="FAD/NAD-bd_sf"/>
</dbReference>
<organism evidence="4 5">
    <name type="scientific">Haloarcula pellucida</name>
    <dbReference type="NCBI Taxonomy" id="1427151"/>
    <lineage>
        <taxon>Archaea</taxon>
        <taxon>Methanobacteriati</taxon>
        <taxon>Methanobacteriota</taxon>
        <taxon>Stenosarchaea group</taxon>
        <taxon>Halobacteria</taxon>
        <taxon>Halobacteriales</taxon>
        <taxon>Haloarculaceae</taxon>
        <taxon>Haloarcula</taxon>
    </lineage>
</organism>
<dbReference type="Gene3D" id="3.30.9.10">
    <property type="entry name" value="D-Amino Acid Oxidase, subunit A, domain 2"/>
    <property type="match status" value="1"/>
</dbReference>
<dbReference type="PRINTS" id="PR00420">
    <property type="entry name" value="RNGMNOXGNASE"/>
</dbReference>
<keyword evidence="5" id="KW-1185">Reference proteome</keyword>